<dbReference type="Gene3D" id="1.10.357.10">
    <property type="entry name" value="Tetracycline Repressor, domain 2"/>
    <property type="match status" value="1"/>
</dbReference>
<dbReference type="PROSITE" id="PS50977">
    <property type="entry name" value="HTH_TETR_2"/>
    <property type="match status" value="1"/>
</dbReference>
<dbReference type="RefSeq" id="WP_077834770.1">
    <property type="nucleotide sequence ID" value="NZ_CP096984.1"/>
</dbReference>
<dbReference type="Proteomes" id="UP000190951">
    <property type="component" value="Plasmid p330"/>
</dbReference>
<geneLocation type="plasmid" evidence="2 3">
    <name>p330</name>
</geneLocation>
<evidence type="ECO:0000313" key="3">
    <source>
        <dbReference type="Proteomes" id="UP000190951"/>
    </source>
</evidence>
<keyword evidence="1" id="KW-0238">DNA-binding</keyword>
<dbReference type="EMBL" id="CP096984">
    <property type="protein sequence ID" value="URZ13800.1"/>
    <property type="molecule type" value="Genomic_DNA"/>
</dbReference>
<dbReference type="SUPFAM" id="SSF46689">
    <property type="entry name" value="Homeodomain-like"/>
    <property type="match status" value="1"/>
</dbReference>
<dbReference type="KEGG" id="crw:CROST_045780"/>
<reference evidence="2 3" key="1">
    <citation type="submission" date="2022-04" db="EMBL/GenBank/DDBJ databases">
        <title>Genome sequence of C. roseum typestrain.</title>
        <authorList>
            <person name="Poehlein A."/>
            <person name="Schoch T."/>
            <person name="Duerre P."/>
            <person name="Daniel R."/>
        </authorList>
    </citation>
    <scope>NUCLEOTIDE SEQUENCE [LARGE SCALE GENOMIC DNA]</scope>
    <source>
        <strain evidence="2 3">DSM 7320</strain>
        <plasmid evidence="2 3">p330</plasmid>
    </source>
</reference>
<sequence>MKSKREDRRIKYTKRVIKQSLIDLLKNRPIDKVTVTDICKTADINRSTFYTHYSNPYNLLESIENELFEKVKKSIGTNEIETTVNEIFNAIANNKELFKVLFSSHKDYRFLIKFFGTLYNNSIETFKSYFNVECGIDLEYLYRYIITGSAAISYTWIKNGLKESPDEMGSLVNKLIRHTMDFKE</sequence>
<dbReference type="Pfam" id="PF14278">
    <property type="entry name" value="TetR_C_8"/>
    <property type="match status" value="1"/>
</dbReference>
<keyword evidence="3" id="KW-1185">Reference proteome</keyword>
<dbReference type="InterPro" id="IPR001647">
    <property type="entry name" value="HTH_TetR"/>
</dbReference>
<dbReference type="InterPro" id="IPR039532">
    <property type="entry name" value="TetR_C_Firmicutes"/>
</dbReference>
<dbReference type="GO" id="GO:0003677">
    <property type="term" value="F:DNA binding"/>
    <property type="evidence" value="ECO:0007669"/>
    <property type="project" value="UniProtKB-UniRule"/>
</dbReference>
<name>A0A1S8LZ21_9CLOT</name>
<gene>
    <name evidence="2" type="ORF">CROST_045780</name>
</gene>
<evidence type="ECO:0000256" key="1">
    <source>
        <dbReference type="ARBA" id="ARBA00023125"/>
    </source>
</evidence>
<dbReference type="InterPro" id="IPR009057">
    <property type="entry name" value="Homeodomain-like_sf"/>
</dbReference>
<dbReference type="AlphaFoldDB" id="A0A1S8LZ21"/>
<protein>
    <submittedName>
        <fullName evidence="2">Uncharacterized protein</fullName>
    </submittedName>
</protein>
<organism evidence="2 3">
    <name type="scientific">Clostridium felsineum</name>
    <dbReference type="NCBI Taxonomy" id="36839"/>
    <lineage>
        <taxon>Bacteria</taxon>
        <taxon>Bacillati</taxon>
        <taxon>Bacillota</taxon>
        <taxon>Clostridia</taxon>
        <taxon>Eubacteriales</taxon>
        <taxon>Clostridiaceae</taxon>
        <taxon>Clostridium</taxon>
    </lineage>
</organism>
<dbReference type="InterPro" id="IPR050624">
    <property type="entry name" value="HTH-type_Tx_Regulator"/>
</dbReference>
<dbReference type="PANTHER" id="PTHR43479">
    <property type="entry name" value="ACREF/ENVCD OPERON REPRESSOR-RELATED"/>
    <property type="match status" value="1"/>
</dbReference>
<proteinExistence type="predicted"/>
<keyword evidence="2" id="KW-0614">Plasmid</keyword>
<evidence type="ECO:0000313" key="2">
    <source>
        <dbReference type="EMBL" id="URZ13800.1"/>
    </source>
</evidence>
<dbReference type="STRING" id="84029.CROST_11860"/>
<accession>A0A1S8LZ21</accession>
<dbReference type="PANTHER" id="PTHR43479:SF7">
    <property type="entry name" value="TETR-FAMILY TRANSCRIPTIONAL REGULATOR"/>
    <property type="match status" value="1"/>
</dbReference>